<evidence type="ECO:0000313" key="1">
    <source>
        <dbReference type="EMBL" id="AGO48951.1"/>
    </source>
</evidence>
<name>S0A0Q3_9CAUD</name>
<protein>
    <submittedName>
        <fullName evidence="1">Uncharacterized protein</fullName>
    </submittedName>
</protein>
<keyword evidence="2" id="KW-1185">Reference proteome</keyword>
<organism evidence="1 2">
    <name type="scientific">Cellulophaga phage phi14:2</name>
    <dbReference type="NCBI Taxonomy" id="1327990"/>
    <lineage>
        <taxon>Viruses</taxon>
        <taxon>Duplodnaviria</taxon>
        <taxon>Heunggongvirae</taxon>
        <taxon>Uroviricota</taxon>
        <taxon>Caudoviricetes</taxon>
        <taxon>Crassvirales</taxon>
        <taxon>Steigviridae</taxon>
        <taxon>Asinivirinae</taxon>
        <taxon>Akihdevirus</taxon>
        <taxon>Akihdevirus balticus</taxon>
    </lineage>
</organism>
<reference evidence="2" key="2">
    <citation type="submission" date="2013-03" db="EMBL/GenBank/DDBJ databases">
        <title>The Cellulophaga phages: a novel, diverse, and globally ubiquitous model system.</title>
        <authorList>
            <person name="Holmfeldt K."/>
            <person name="Solonenko N."/>
            <person name="Shah M."/>
            <person name="Corrier K."/>
            <person name="Riemann L."/>
            <person name="VerBerkmoes N.C."/>
            <person name="Sullivan M.B."/>
        </authorList>
    </citation>
    <scope>NUCLEOTIDE SEQUENCE [LARGE SCALE GENOMIC DNA]</scope>
</reference>
<dbReference type="EMBL" id="KC821624">
    <property type="protein sequence ID" value="AGO48951.1"/>
    <property type="molecule type" value="Genomic_DNA"/>
</dbReference>
<dbReference type="GeneID" id="16797466"/>
<dbReference type="RefSeq" id="YP_008242286.1">
    <property type="nucleotide sequence ID" value="NC_021806.1"/>
</dbReference>
<proteinExistence type="predicted"/>
<evidence type="ECO:0000313" key="2">
    <source>
        <dbReference type="Proteomes" id="UP000014725"/>
    </source>
</evidence>
<sequence length="93" mass="10682">MDKFIKDLNNYNGTKKTLLKASEEFQELSLIITQRINKPSRVPDSKIIEEIGDCEIRLACLKAKFSTKAINDRVATKKSKLQGMMDSKRYKTI</sequence>
<dbReference type="Proteomes" id="UP000014725">
    <property type="component" value="Segment"/>
</dbReference>
<accession>S0A0Q3</accession>
<reference evidence="1 2" key="1">
    <citation type="journal article" date="2013" name="Proc. Natl. Acad. Sci. U.S.A.">
        <title>Twelve previously unknown phage genera are ubiquitous in global oceans.</title>
        <authorList>
            <person name="Holmfeldt K."/>
            <person name="Solonenko N."/>
            <person name="Shah M."/>
            <person name="Corrier K."/>
            <person name="Riemann L."/>
            <person name="Verberkmoes N.C."/>
            <person name="Sullivan M.B."/>
        </authorList>
    </citation>
    <scope>NUCLEOTIDE SEQUENCE [LARGE SCALE GENOMIC DNA]</scope>
    <source>
        <strain evidence="1">Phi14:2</strain>
    </source>
</reference>
<dbReference type="KEGG" id="vg:16797466"/>
<gene>
    <name evidence="1" type="ORF">Phi14:2_gp073</name>
</gene>